<proteinExistence type="predicted"/>
<dbReference type="EMBL" id="MZZJ01000012">
    <property type="protein sequence ID" value="RXE50177.1"/>
    <property type="molecule type" value="Genomic_DNA"/>
</dbReference>
<name>A0A4Q0HME4_PSEAZ</name>
<sequence>MLWRGSLLPLGCEAPPKTASASQPSGSKLPRHKGGFLQAVVLFPCTGFSHEFCCCVQQGLAIRCAAALAP</sequence>
<dbReference type="AlphaFoldDB" id="A0A4Q0HME4"/>
<gene>
    <name evidence="1" type="ORF">B4O85_25105</name>
</gene>
<protein>
    <submittedName>
        <fullName evidence="1">Uncharacterized protein</fullName>
    </submittedName>
</protein>
<evidence type="ECO:0000313" key="1">
    <source>
        <dbReference type="EMBL" id="RXE50177.1"/>
    </source>
</evidence>
<organism evidence="1 2">
    <name type="scientific">Pseudomonas azotoformans</name>
    <dbReference type="NCBI Taxonomy" id="47878"/>
    <lineage>
        <taxon>Bacteria</taxon>
        <taxon>Pseudomonadati</taxon>
        <taxon>Pseudomonadota</taxon>
        <taxon>Gammaproteobacteria</taxon>
        <taxon>Pseudomonadales</taxon>
        <taxon>Pseudomonadaceae</taxon>
        <taxon>Pseudomonas</taxon>
    </lineage>
</organism>
<dbReference type="Proteomes" id="UP000290481">
    <property type="component" value="Unassembled WGS sequence"/>
</dbReference>
<comment type="caution">
    <text evidence="1">The sequence shown here is derived from an EMBL/GenBank/DDBJ whole genome shotgun (WGS) entry which is preliminary data.</text>
</comment>
<evidence type="ECO:0000313" key="2">
    <source>
        <dbReference type="Proteomes" id="UP000290481"/>
    </source>
</evidence>
<reference evidence="1 2" key="1">
    <citation type="submission" date="2017-03" db="EMBL/GenBank/DDBJ databases">
        <title>Pseudomonas azotoformans: Salt tolerant bacteria having multiple plant growth promoting attributes.</title>
        <authorList>
            <person name="Srivastava A.K."/>
            <person name="Sharma A."/>
            <person name="Srivastava A.K."/>
            <person name="Jamali H."/>
            <person name="Yadav J."/>
            <person name="Srivastava R."/>
            <person name="Kashyap P.L."/>
            <person name="Chakdar H."/>
            <person name="Saxena A.K."/>
        </authorList>
    </citation>
    <scope>NUCLEOTIDE SEQUENCE [LARGE SCALE GENOMIC DNA]</scope>
    <source>
        <strain evidence="1 2">SC 14</strain>
    </source>
</reference>
<accession>A0A4Q0HME4</accession>